<dbReference type="Proteomes" id="UP000295008">
    <property type="component" value="Unassembled WGS sequence"/>
</dbReference>
<dbReference type="OrthoDB" id="154709at2"/>
<name>A0A4R1S7N7_HYDET</name>
<sequence>METANEWQAMIPLLEIPAEYPRIEQFLLHHSNLPGPRGNLTLADQLAGGFEREAVGPELWDLLRRWADTPAESAPMNHPREYLVFCAVLAMGAHYAGAGPERQREIIDRIRLAMNDPRWRVREAAAMACQRIAERDFAPVRRHFALWYPESSDLEKRGFLAALAHPPILKHPEIAAFSLEISAAILDEIPARERAGRRTAEFKALSKGLGYALSVFVAHLPQEGFAFLKHYAASADPELGRIIRSNLAKSRLAGRYGPLVAEVLAIMPQKTGRK</sequence>
<dbReference type="Gene3D" id="1.25.10.10">
    <property type="entry name" value="Leucine-rich Repeat Variant"/>
    <property type="match status" value="1"/>
</dbReference>
<keyword evidence="2" id="KW-1185">Reference proteome</keyword>
<accession>A0A4R1S7N7</accession>
<evidence type="ECO:0000313" key="1">
    <source>
        <dbReference type="EMBL" id="TCL75104.1"/>
    </source>
</evidence>
<gene>
    <name evidence="1" type="ORF">EDC14_100334</name>
</gene>
<dbReference type="AlphaFoldDB" id="A0A4R1S7N7"/>
<comment type="caution">
    <text evidence="1">The sequence shown here is derived from an EMBL/GenBank/DDBJ whole genome shotgun (WGS) entry which is preliminary data.</text>
</comment>
<dbReference type="EMBL" id="SLUN01000003">
    <property type="protein sequence ID" value="TCL75104.1"/>
    <property type="molecule type" value="Genomic_DNA"/>
</dbReference>
<dbReference type="RefSeq" id="WP_132012794.1">
    <property type="nucleotide sequence ID" value="NZ_SLUN01000003.1"/>
</dbReference>
<dbReference type="InterPro" id="IPR011989">
    <property type="entry name" value="ARM-like"/>
</dbReference>
<evidence type="ECO:0000313" key="2">
    <source>
        <dbReference type="Proteomes" id="UP000295008"/>
    </source>
</evidence>
<dbReference type="InterPro" id="IPR016024">
    <property type="entry name" value="ARM-type_fold"/>
</dbReference>
<organism evidence="1 2">
    <name type="scientific">Hydrogenispora ethanolica</name>
    <dbReference type="NCBI Taxonomy" id="1082276"/>
    <lineage>
        <taxon>Bacteria</taxon>
        <taxon>Bacillati</taxon>
        <taxon>Bacillota</taxon>
        <taxon>Hydrogenispora</taxon>
    </lineage>
</organism>
<protein>
    <submittedName>
        <fullName evidence="1">HEAT repeat protein</fullName>
    </submittedName>
</protein>
<dbReference type="SUPFAM" id="SSF48371">
    <property type="entry name" value="ARM repeat"/>
    <property type="match status" value="1"/>
</dbReference>
<reference evidence="1 2" key="1">
    <citation type="submission" date="2019-03" db="EMBL/GenBank/DDBJ databases">
        <title>Genomic Encyclopedia of Type Strains, Phase IV (KMG-IV): sequencing the most valuable type-strain genomes for metagenomic binning, comparative biology and taxonomic classification.</title>
        <authorList>
            <person name="Goeker M."/>
        </authorList>
    </citation>
    <scope>NUCLEOTIDE SEQUENCE [LARGE SCALE GENOMIC DNA]</scope>
    <source>
        <strain evidence="1 2">LX-B</strain>
    </source>
</reference>
<proteinExistence type="predicted"/>